<feature type="transmembrane region" description="Helical" evidence="5">
    <location>
        <begin position="165"/>
        <end position="184"/>
    </location>
</feature>
<keyword evidence="2 5" id="KW-0812">Transmembrane</keyword>
<evidence type="ECO:0000313" key="6">
    <source>
        <dbReference type="EMBL" id="TDQ49778.1"/>
    </source>
</evidence>
<evidence type="ECO:0000256" key="2">
    <source>
        <dbReference type="ARBA" id="ARBA00022692"/>
    </source>
</evidence>
<dbReference type="AlphaFoldDB" id="A0A4R6UR57"/>
<dbReference type="Proteomes" id="UP000295375">
    <property type="component" value="Unassembled WGS sequence"/>
</dbReference>
<dbReference type="EMBL" id="SNYM01000003">
    <property type="protein sequence ID" value="TDQ49778.1"/>
    <property type="molecule type" value="Genomic_DNA"/>
</dbReference>
<evidence type="ECO:0000256" key="3">
    <source>
        <dbReference type="ARBA" id="ARBA00022989"/>
    </source>
</evidence>
<feature type="transmembrane region" description="Helical" evidence="5">
    <location>
        <begin position="190"/>
        <end position="210"/>
    </location>
</feature>
<organism evidence="6 7">
    <name type="scientific">Permianibacter aggregans</name>
    <dbReference type="NCBI Taxonomy" id="1510150"/>
    <lineage>
        <taxon>Bacteria</taxon>
        <taxon>Pseudomonadati</taxon>
        <taxon>Pseudomonadota</taxon>
        <taxon>Gammaproteobacteria</taxon>
        <taxon>Pseudomonadales</taxon>
        <taxon>Pseudomonadaceae</taxon>
        <taxon>Permianibacter</taxon>
    </lineage>
</organism>
<gene>
    <name evidence="6" type="ORF">EV696_103148</name>
</gene>
<name>A0A4R6UR57_9GAMM</name>
<dbReference type="PANTHER" id="PTHR31851">
    <property type="entry name" value="FE(2+)/MN(2+) TRANSPORTER PCL1"/>
    <property type="match status" value="1"/>
</dbReference>
<evidence type="ECO:0000256" key="4">
    <source>
        <dbReference type="ARBA" id="ARBA00023136"/>
    </source>
</evidence>
<protein>
    <submittedName>
        <fullName evidence="6">VIT1/CCC1 family predicted Fe2+/Mn2+ transporter</fullName>
    </submittedName>
</protein>
<dbReference type="GO" id="GO:0030026">
    <property type="term" value="P:intracellular manganese ion homeostasis"/>
    <property type="evidence" value="ECO:0007669"/>
    <property type="project" value="InterPro"/>
</dbReference>
<evidence type="ECO:0000256" key="5">
    <source>
        <dbReference type="SAM" id="Phobius"/>
    </source>
</evidence>
<keyword evidence="7" id="KW-1185">Reference proteome</keyword>
<keyword evidence="3 5" id="KW-1133">Transmembrane helix</keyword>
<dbReference type="GO" id="GO:0012505">
    <property type="term" value="C:endomembrane system"/>
    <property type="evidence" value="ECO:0007669"/>
    <property type="project" value="UniProtKB-SubCell"/>
</dbReference>
<proteinExistence type="predicted"/>
<comment type="subcellular location">
    <subcellularLocation>
        <location evidence="1">Endomembrane system</location>
        <topology evidence="1">Multi-pass membrane protein</topology>
    </subcellularLocation>
</comment>
<dbReference type="OrthoDB" id="5506246at2"/>
<keyword evidence="4 5" id="KW-0472">Membrane</keyword>
<dbReference type="RefSeq" id="WP_133588388.1">
    <property type="nucleotide sequence ID" value="NZ_CP037953.1"/>
</dbReference>
<accession>A0A4R6UR57</accession>
<dbReference type="Pfam" id="PF01988">
    <property type="entry name" value="VIT1"/>
    <property type="match status" value="1"/>
</dbReference>
<reference evidence="6 7" key="1">
    <citation type="submission" date="2019-03" db="EMBL/GenBank/DDBJ databases">
        <title>Genomic Encyclopedia of Type Strains, Phase IV (KMG-IV): sequencing the most valuable type-strain genomes for metagenomic binning, comparative biology and taxonomic classification.</title>
        <authorList>
            <person name="Goeker M."/>
        </authorList>
    </citation>
    <scope>NUCLEOTIDE SEQUENCE [LARGE SCALE GENOMIC DNA]</scope>
    <source>
        <strain evidence="6 7">DSM 103792</strain>
    </source>
</reference>
<feature type="transmembrane region" description="Helical" evidence="5">
    <location>
        <begin position="222"/>
        <end position="241"/>
    </location>
</feature>
<dbReference type="GO" id="GO:0005384">
    <property type="term" value="F:manganese ion transmembrane transporter activity"/>
    <property type="evidence" value="ECO:0007669"/>
    <property type="project" value="InterPro"/>
</dbReference>
<dbReference type="InterPro" id="IPR008217">
    <property type="entry name" value="Ccc1_fam"/>
</dbReference>
<evidence type="ECO:0000313" key="7">
    <source>
        <dbReference type="Proteomes" id="UP000295375"/>
    </source>
</evidence>
<evidence type="ECO:0000256" key="1">
    <source>
        <dbReference type="ARBA" id="ARBA00004127"/>
    </source>
</evidence>
<sequence>MSSSPHSPLHREHQPDAIRRRLRKPPSASHLPDAVLGGIDGCVTTFAVVSGTIGAGFDPIVALILGIANLIADGFSMAISNSQAIRAQHEHIQHARQIETMHIETIPEGEREEIREIFRQKGFDGETLERIVSTITEDKNRWLDTMLREEWGLSTNLPVPWRSGVATFLAFVGVGLMPLLPFLWPELDTNTRFAISASLAALMFFSIGWLKGRVLQQRAWRAGLQTLFTGGSAAMLAYIAGHGLRLWLN</sequence>
<comment type="caution">
    <text evidence="6">The sequence shown here is derived from an EMBL/GenBank/DDBJ whole genome shotgun (WGS) entry which is preliminary data.</text>
</comment>